<name>A0A8J2JXH0_9HEXA</name>
<sequence length="251" mass="29273">RKTRFAFTLQKDIFLLKTLLQVNPWDFGENCWEDAVKIFCTRGWVVTERSLKDRLKALQKAYKQQTLTKTGTEEEKTDRASLLEEIEKIVEAAEIQKIVVVHRGADDNEFEEVCSETSTDSSGNDLSTNHETASIIPVVNTKEQVIAEKKDADSSREKCLKALVQENTPPGPITFRRKRARVTEEELMEKRQEHDMYMDTKRVELEECKEKRLREEGERRDDIAKMQLQIQKEHLEQQKIFMGILSKLIDK</sequence>
<keyword evidence="2" id="KW-1185">Reference proteome</keyword>
<dbReference type="EMBL" id="CAJVCH010134999">
    <property type="protein sequence ID" value="CAG7726397.1"/>
    <property type="molecule type" value="Genomic_DNA"/>
</dbReference>
<dbReference type="PANTHER" id="PTHR37558">
    <property type="entry name" value="HTH CENPB-TYPE DOMAIN-CONTAINING PROTEIN"/>
    <property type="match status" value="1"/>
</dbReference>
<proteinExistence type="predicted"/>
<accession>A0A8J2JXH0</accession>
<protein>
    <submittedName>
        <fullName evidence="1">Uncharacterized protein</fullName>
    </submittedName>
</protein>
<gene>
    <name evidence="1" type="ORF">AFUS01_LOCUS15311</name>
</gene>
<comment type="caution">
    <text evidence="1">The sequence shown here is derived from an EMBL/GenBank/DDBJ whole genome shotgun (WGS) entry which is preliminary data.</text>
</comment>
<organism evidence="1 2">
    <name type="scientific">Allacma fusca</name>
    <dbReference type="NCBI Taxonomy" id="39272"/>
    <lineage>
        <taxon>Eukaryota</taxon>
        <taxon>Metazoa</taxon>
        <taxon>Ecdysozoa</taxon>
        <taxon>Arthropoda</taxon>
        <taxon>Hexapoda</taxon>
        <taxon>Collembola</taxon>
        <taxon>Symphypleona</taxon>
        <taxon>Sminthuridae</taxon>
        <taxon>Allacma</taxon>
    </lineage>
</organism>
<dbReference type="PANTHER" id="PTHR37558:SF1">
    <property type="entry name" value="HTH CENPB-TYPE DOMAIN-CONTAINING PROTEIN"/>
    <property type="match status" value="1"/>
</dbReference>
<dbReference type="AlphaFoldDB" id="A0A8J2JXH0"/>
<evidence type="ECO:0000313" key="1">
    <source>
        <dbReference type="EMBL" id="CAG7726397.1"/>
    </source>
</evidence>
<reference evidence="1" key="1">
    <citation type="submission" date="2021-06" db="EMBL/GenBank/DDBJ databases">
        <authorList>
            <person name="Hodson N. C."/>
            <person name="Mongue J. A."/>
            <person name="Jaron S. K."/>
        </authorList>
    </citation>
    <scope>NUCLEOTIDE SEQUENCE</scope>
</reference>
<feature type="non-terminal residue" evidence="1">
    <location>
        <position position="1"/>
    </location>
</feature>
<evidence type="ECO:0000313" key="2">
    <source>
        <dbReference type="Proteomes" id="UP000708208"/>
    </source>
</evidence>
<dbReference type="Proteomes" id="UP000708208">
    <property type="component" value="Unassembled WGS sequence"/>
</dbReference>